<accession>A0A5B2XFC4</accession>
<dbReference type="OrthoDB" id="5191452at2"/>
<protein>
    <submittedName>
        <fullName evidence="3">PH domain-containing protein</fullName>
    </submittedName>
</protein>
<proteinExistence type="predicted"/>
<dbReference type="AlphaFoldDB" id="A0A5B2XFC4"/>
<keyword evidence="4" id="KW-1185">Reference proteome</keyword>
<evidence type="ECO:0000256" key="1">
    <source>
        <dbReference type="SAM" id="Phobius"/>
    </source>
</evidence>
<dbReference type="EMBL" id="VUOB01000025">
    <property type="protein sequence ID" value="KAA2261824.1"/>
    <property type="molecule type" value="Genomic_DNA"/>
</dbReference>
<dbReference type="InterPro" id="IPR019692">
    <property type="entry name" value="CFP-6_PH"/>
</dbReference>
<feature type="transmembrane region" description="Helical" evidence="1">
    <location>
        <begin position="18"/>
        <end position="38"/>
    </location>
</feature>
<comment type="caution">
    <text evidence="3">The sequence shown here is derived from an EMBL/GenBank/DDBJ whole genome shotgun (WGS) entry which is preliminary data.</text>
</comment>
<reference evidence="3 4" key="1">
    <citation type="submission" date="2019-09" db="EMBL/GenBank/DDBJ databases">
        <title>Goodfellowia gen. nov., a new genus of the Pseudonocardineae related to Actinoalloteichus, containing Goodfellowia coeruleoviolacea gen. nov., comb. nov. gen. nov., comb. nov.</title>
        <authorList>
            <person name="Labeda D."/>
        </authorList>
    </citation>
    <scope>NUCLEOTIDE SEQUENCE [LARGE SCALE GENOMIC DNA]</scope>
    <source>
        <strain evidence="3 4">AN110305</strain>
    </source>
</reference>
<keyword evidence="1" id="KW-0472">Membrane</keyword>
<organism evidence="3 4">
    <name type="scientific">Solihabitans fulvus</name>
    <dbReference type="NCBI Taxonomy" id="1892852"/>
    <lineage>
        <taxon>Bacteria</taxon>
        <taxon>Bacillati</taxon>
        <taxon>Actinomycetota</taxon>
        <taxon>Actinomycetes</taxon>
        <taxon>Pseudonocardiales</taxon>
        <taxon>Pseudonocardiaceae</taxon>
        <taxon>Solihabitans</taxon>
    </lineage>
</organism>
<feature type="domain" description="Low molecular weight protein antigen 6 PH" evidence="2">
    <location>
        <begin position="71"/>
        <end position="141"/>
    </location>
</feature>
<feature type="transmembrane region" description="Helical" evidence="1">
    <location>
        <begin position="53"/>
        <end position="70"/>
    </location>
</feature>
<evidence type="ECO:0000259" key="2">
    <source>
        <dbReference type="Pfam" id="PF10756"/>
    </source>
</evidence>
<evidence type="ECO:0000313" key="4">
    <source>
        <dbReference type="Proteomes" id="UP000323454"/>
    </source>
</evidence>
<keyword evidence="1" id="KW-0812">Transmembrane</keyword>
<reference evidence="3 4" key="2">
    <citation type="submission" date="2019-09" db="EMBL/GenBank/DDBJ databases">
        <authorList>
            <person name="Jin C."/>
        </authorList>
    </citation>
    <scope>NUCLEOTIDE SEQUENCE [LARGE SCALE GENOMIC DNA]</scope>
    <source>
        <strain evidence="3 4">AN110305</strain>
    </source>
</reference>
<dbReference type="Proteomes" id="UP000323454">
    <property type="component" value="Unassembled WGS sequence"/>
</dbReference>
<name>A0A5B2XFC4_9PSEU</name>
<keyword evidence="1" id="KW-1133">Transmembrane helix</keyword>
<gene>
    <name evidence="3" type="ORF">F0L68_15460</name>
</gene>
<dbReference type="Pfam" id="PF10756">
    <property type="entry name" value="bPH_6"/>
    <property type="match status" value="1"/>
</dbReference>
<evidence type="ECO:0000313" key="3">
    <source>
        <dbReference type="EMBL" id="KAA2261824.1"/>
    </source>
</evidence>
<sequence>MAAQAEKPLVVRPRRARMVATVSAVVLVVVFVVVALLLKNTSTGVYFRTSDQVAMVGVGLLLAAGAMIFARPMVRADAEGIEVRNVFTVTRYPWTLVRQVSFPDGTPWARLDLPDDEYVAVMAVQAVDRERAVVAVRALRELHRRANAVAE</sequence>